<comment type="pathway">
    <text evidence="3">Carbohydrate biosynthesis; gluconeogenesis.</text>
</comment>
<comment type="pathway">
    <text evidence="2">Carbohydrate degradation; glycolysis; D-glyceraldehyde 3-phosphate from glycerone phosphate: step 1/1.</text>
</comment>
<comment type="similarity">
    <text evidence="4">Belongs to the triosephosphate isomerase family.</text>
</comment>
<dbReference type="EC" id="5.3.1.1" evidence="6"/>
<comment type="subunit">
    <text evidence="5">Homodimer.</text>
</comment>
<dbReference type="GO" id="GO:0006094">
    <property type="term" value="P:gluconeogenesis"/>
    <property type="evidence" value="ECO:0007669"/>
    <property type="project" value="UniProtKB-KW"/>
</dbReference>
<evidence type="ECO:0000256" key="3">
    <source>
        <dbReference type="ARBA" id="ARBA00004742"/>
    </source>
</evidence>
<dbReference type="GO" id="GO:0046166">
    <property type="term" value="P:glyceraldehyde-3-phosphate biosynthetic process"/>
    <property type="evidence" value="ECO:0007669"/>
    <property type="project" value="TreeGrafter"/>
</dbReference>
<dbReference type="Proteomes" id="UP000316621">
    <property type="component" value="Chromosome 9"/>
</dbReference>
<dbReference type="InterPro" id="IPR000652">
    <property type="entry name" value="Triosephosphate_isomerase"/>
</dbReference>
<dbReference type="InterPro" id="IPR013785">
    <property type="entry name" value="Aldolase_TIM"/>
</dbReference>
<dbReference type="GO" id="GO:0004807">
    <property type="term" value="F:triose-phosphate isomerase activity"/>
    <property type="evidence" value="ECO:0007669"/>
    <property type="project" value="UniProtKB-EC"/>
</dbReference>
<keyword evidence="13" id="KW-1185">Reference proteome</keyword>
<dbReference type="EMBL" id="CM010723">
    <property type="protein sequence ID" value="RZC77539.1"/>
    <property type="molecule type" value="Genomic_DNA"/>
</dbReference>
<organism evidence="12 13">
    <name type="scientific">Papaver somniferum</name>
    <name type="common">Opium poppy</name>
    <dbReference type="NCBI Taxonomy" id="3469"/>
    <lineage>
        <taxon>Eukaryota</taxon>
        <taxon>Viridiplantae</taxon>
        <taxon>Streptophyta</taxon>
        <taxon>Embryophyta</taxon>
        <taxon>Tracheophyta</taxon>
        <taxon>Spermatophyta</taxon>
        <taxon>Magnoliopsida</taxon>
        <taxon>Ranunculales</taxon>
        <taxon>Papaveraceae</taxon>
        <taxon>Papaveroideae</taxon>
        <taxon>Papaver</taxon>
    </lineage>
</organism>
<evidence type="ECO:0000256" key="6">
    <source>
        <dbReference type="ARBA" id="ARBA00011940"/>
    </source>
</evidence>
<sequence>RVPCLCSIEMLSSLNIPWVILNLFERSALLNESNEFFRKKVAYALSQGFKVIAGVSETLE</sequence>
<keyword evidence="9" id="KW-0324">Glycolysis</keyword>
<comment type="catalytic activity">
    <reaction evidence="1">
        <text>D-glyceraldehyde 3-phosphate = dihydroxyacetone phosphate</text>
        <dbReference type="Rhea" id="RHEA:18585"/>
        <dbReference type="ChEBI" id="CHEBI:57642"/>
        <dbReference type="ChEBI" id="CHEBI:59776"/>
        <dbReference type="EC" id="5.3.1.1"/>
    </reaction>
</comment>
<evidence type="ECO:0000256" key="9">
    <source>
        <dbReference type="ARBA" id="ARBA00023152"/>
    </source>
</evidence>
<evidence type="ECO:0000313" key="13">
    <source>
        <dbReference type="Proteomes" id="UP000316621"/>
    </source>
</evidence>
<dbReference type="STRING" id="3469.A0A4Y7KZZ4"/>
<dbReference type="GO" id="GO:0019563">
    <property type="term" value="P:glycerol catabolic process"/>
    <property type="evidence" value="ECO:0007669"/>
    <property type="project" value="TreeGrafter"/>
</dbReference>
<evidence type="ECO:0000256" key="8">
    <source>
        <dbReference type="ARBA" id="ARBA00022490"/>
    </source>
</evidence>
<dbReference type="Gene3D" id="3.20.20.70">
    <property type="entry name" value="Aldolase class I"/>
    <property type="match status" value="1"/>
</dbReference>
<evidence type="ECO:0000313" key="12">
    <source>
        <dbReference type="EMBL" id="RZC77539.1"/>
    </source>
</evidence>
<keyword evidence="10" id="KW-0413">Isomerase</keyword>
<dbReference type="InterPro" id="IPR035990">
    <property type="entry name" value="TIM_sf"/>
</dbReference>
<gene>
    <name evidence="12" type="ORF">C5167_003839</name>
</gene>
<evidence type="ECO:0000256" key="2">
    <source>
        <dbReference type="ARBA" id="ARBA00004680"/>
    </source>
</evidence>
<proteinExistence type="inferred from homology"/>
<evidence type="ECO:0000256" key="1">
    <source>
        <dbReference type="ARBA" id="ARBA00000474"/>
    </source>
</evidence>
<dbReference type="Gramene" id="RZC77539">
    <property type="protein sequence ID" value="RZC77539"/>
    <property type="gene ID" value="C5167_003839"/>
</dbReference>
<evidence type="ECO:0000256" key="4">
    <source>
        <dbReference type="ARBA" id="ARBA00007422"/>
    </source>
</evidence>
<keyword evidence="8" id="KW-0963">Cytoplasm</keyword>
<protein>
    <recommendedName>
        <fullName evidence="11">Triosephosphate isomerase, cytosolic</fullName>
        <ecNumber evidence="6">5.3.1.1</ecNumber>
    </recommendedName>
</protein>
<dbReference type="AlphaFoldDB" id="A0A4Y7KZZ4"/>
<dbReference type="GO" id="GO:0006096">
    <property type="term" value="P:glycolytic process"/>
    <property type="evidence" value="ECO:0007669"/>
    <property type="project" value="UniProtKB-KW"/>
</dbReference>
<dbReference type="PROSITE" id="PS51440">
    <property type="entry name" value="TIM_2"/>
    <property type="match status" value="1"/>
</dbReference>
<evidence type="ECO:0000256" key="11">
    <source>
        <dbReference type="ARBA" id="ARBA00039870"/>
    </source>
</evidence>
<evidence type="ECO:0000256" key="7">
    <source>
        <dbReference type="ARBA" id="ARBA00022432"/>
    </source>
</evidence>
<accession>A0A4Y7KZZ4</accession>
<keyword evidence="7" id="KW-0312">Gluconeogenesis</keyword>
<dbReference type="Pfam" id="PF00121">
    <property type="entry name" value="TIM"/>
    <property type="match status" value="1"/>
</dbReference>
<name>A0A4Y7KZZ4_PAPSO</name>
<evidence type="ECO:0000256" key="5">
    <source>
        <dbReference type="ARBA" id="ARBA00011738"/>
    </source>
</evidence>
<dbReference type="SUPFAM" id="SSF51351">
    <property type="entry name" value="Triosephosphate isomerase (TIM)"/>
    <property type="match status" value="1"/>
</dbReference>
<dbReference type="PANTHER" id="PTHR21139:SF34">
    <property type="entry name" value="TRIOSEPHOSPHATE ISOMERASE, CYTOSOLIC"/>
    <property type="match status" value="1"/>
</dbReference>
<evidence type="ECO:0000256" key="10">
    <source>
        <dbReference type="ARBA" id="ARBA00023235"/>
    </source>
</evidence>
<dbReference type="GO" id="GO:0005829">
    <property type="term" value="C:cytosol"/>
    <property type="evidence" value="ECO:0007669"/>
    <property type="project" value="TreeGrafter"/>
</dbReference>
<reference evidence="12 13" key="1">
    <citation type="journal article" date="2018" name="Science">
        <title>The opium poppy genome and morphinan production.</title>
        <authorList>
            <person name="Guo L."/>
            <person name="Winzer T."/>
            <person name="Yang X."/>
            <person name="Li Y."/>
            <person name="Ning Z."/>
            <person name="He Z."/>
            <person name="Teodor R."/>
            <person name="Lu Y."/>
            <person name="Bowser T.A."/>
            <person name="Graham I.A."/>
            <person name="Ye K."/>
        </authorList>
    </citation>
    <scope>NUCLEOTIDE SEQUENCE [LARGE SCALE GENOMIC DNA]</scope>
    <source>
        <strain evidence="13">cv. HN1</strain>
        <tissue evidence="12">Leaves</tissue>
    </source>
</reference>
<feature type="non-terminal residue" evidence="12">
    <location>
        <position position="1"/>
    </location>
</feature>
<dbReference type="PANTHER" id="PTHR21139">
    <property type="entry name" value="TRIOSEPHOSPHATE ISOMERASE"/>
    <property type="match status" value="1"/>
</dbReference>